<keyword evidence="6" id="KW-0539">Nucleus</keyword>
<dbReference type="AlphaFoldDB" id="A0A8B8G5I7"/>
<dbReference type="CTD" id="79595"/>
<evidence type="ECO:0000256" key="1">
    <source>
        <dbReference type="ARBA" id="ARBA00004123"/>
    </source>
</evidence>
<sequence>MIEVNKPGTPKCFSQANNNGLRLSPDTLHPTKKLITQKQDDKKCDSLPKVYSFWQDLGKPIQRFGMKPSFVQSALKDNKNYGSEKNTTSKSVIHKSNEAIPTKKQDYKVSDSSTKTNEFSFKRDQTIPIQRFFMKPSFVQSTLKNNMNYGSEKNITSKSVIHKSNETEPAKEQDYNESDSSTKTNEFSFRQDQTIPIQRPFMEPSFVQSTMKNNINDATEKNTPTTNVIHKSNEAVPAKAYKMCNSSTLPSTQFSTIGNSIIKPGIPKLSAHAVSDDVSICPVILHPTKQLSPQVHMKSDSLIKTIGFSPSRSLITSQPQSRIVTSSLQRSIMESQNVSPLIITPTPHVIHTSNEAVPAKIVPIPSSAPTSHFSVINKPVSYDSIPEYTGIRQSMISGAPPVYTQSDFARFPPKTYHHKSAVVNPAVIHGPITGNIEDSCINIPNSQHVFKPIISPRPSILRKRDADGVLRAQKNLIPILTKPDLEECHADDLSQNRNGYSESGLQIESIMVPQIPEVVLPQISALSRKSHIMVEISPRKKPRKQLLPVNQDSPFKIVGDEMEYVDEKIIKNDKTEEYPEEDVNNCNDDLPDGDAEDEAEDDLDDNDMDVDDDCPADDDYDENDDDDDFGNDFGDGFDFVKSDKNFYEEVKPSVNVNDENSSLPIKNKRPTLLAGYKNPLKGQHSHHFQRYTDYKIKETKKQLAEMQQAKKWMSDSKSGWRVKNLIGQFDEMGKNEADIIVEMSEILDIFEDRVENLAKRDELIELIKKNVQRSKVTKDQIEETTQQLTKIFEYKTLIEDVVDKYCPKELKKKSPKVFSKT</sequence>
<keyword evidence="3" id="KW-0678">Repressor</keyword>
<feature type="compositionally biased region" description="Acidic residues" evidence="7">
    <location>
        <begin position="578"/>
        <end position="628"/>
    </location>
</feature>
<feature type="region of interest" description="Disordered" evidence="7">
    <location>
        <begin position="166"/>
        <end position="185"/>
    </location>
</feature>
<evidence type="ECO:0000259" key="8">
    <source>
        <dbReference type="Pfam" id="PF16014"/>
    </source>
</evidence>
<gene>
    <name evidence="10" type="primary">LOC112688951</name>
</gene>
<dbReference type="GO" id="GO:0070822">
    <property type="term" value="C:Sin3-type complex"/>
    <property type="evidence" value="ECO:0007669"/>
    <property type="project" value="TreeGrafter"/>
</dbReference>
<evidence type="ECO:0000313" key="9">
    <source>
        <dbReference type="Proteomes" id="UP000694846"/>
    </source>
</evidence>
<accession>A0A8B8G5I7</accession>
<feature type="region of interest" description="Disordered" evidence="7">
    <location>
        <begin position="1"/>
        <end position="26"/>
    </location>
</feature>
<feature type="domain" description="Histone deacetylase complex subunit SAP130 C-terminal" evidence="8">
    <location>
        <begin position="662"/>
        <end position="796"/>
    </location>
</feature>
<keyword evidence="9" id="KW-1185">Reference proteome</keyword>
<feature type="compositionally biased region" description="Polar residues" evidence="7">
    <location>
        <begin position="12"/>
        <end position="21"/>
    </location>
</feature>
<protein>
    <submittedName>
        <fullName evidence="10">Uncharacterized protein LOC112688951</fullName>
    </submittedName>
</protein>
<dbReference type="GO" id="GO:0000122">
    <property type="term" value="P:negative regulation of transcription by RNA polymerase II"/>
    <property type="evidence" value="ECO:0007669"/>
    <property type="project" value="TreeGrafter"/>
</dbReference>
<evidence type="ECO:0000256" key="6">
    <source>
        <dbReference type="ARBA" id="ARBA00023242"/>
    </source>
</evidence>
<dbReference type="RefSeq" id="XP_025418182.1">
    <property type="nucleotide sequence ID" value="XM_025562397.1"/>
</dbReference>
<dbReference type="InterPro" id="IPR031963">
    <property type="entry name" value="SAP130_C"/>
</dbReference>
<keyword evidence="5" id="KW-0804">Transcription</keyword>
<dbReference type="PANTHER" id="PTHR13497">
    <property type="entry name" value="HISTONE DEACETYLASE COMPLEX SUBUNIT SAP130"/>
    <property type="match status" value="1"/>
</dbReference>
<comment type="subcellular location">
    <subcellularLocation>
        <location evidence="1">Nucleus</location>
    </subcellularLocation>
</comment>
<evidence type="ECO:0000313" key="10">
    <source>
        <dbReference type="RefSeq" id="XP_025418182.1"/>
    </source>
</evidence>
<organism evidence="9 10">
    <name type="scientific">Sipha flava</name>
    <name type="common">yellow sugarcane aphid</name>
    <dbReference type="NCBI Taxonomy" id="143950"/>
    <lineage>
        <taxon>Eukaryota</taxon>
        <taxon>Metazoa</taxon>
        <taxon>Ecdysozoa</taxon>
        <taxon>Arthropoda</taxon>
        <taxon>Hexapoda</taxon>
        <taxon>Insecta</taxon>
        <taxon>Pterygota</taxon>
        <taxon>Neoptera</taxon>
        <taxon>Paraneoptera</taxon>
        <taxon>Hemiptera</taxon>
        <taxon>Sternorrhyncha</taxon>
        <taxon>Aphidomorpha</taxon>
        <taxon>Aphidoidea</taxon>
        <taxon>Aphididae</taxon>
        <taxon>Sipha</taxon>
    </lineage>
</organism>
<dbReference type="InterPro" id="IPR024137">
    <property type="entry name" value="His_deAcase_cplx_SAP130"/>
</dbReference>
<evidence type="ECO:0000256" key="4">
    <source>
        <dbReference type="ARBA" id="ARBA00023015"/>
    </source>
</evidence>
<evidence type="ECO:0000256" key="3">
    <source>
        <dbReference type="ARBA" id="ARBA00022491"/>
    </source>
</evidence>
<keyword evidence="4" id="KW-0805">Transcription regulation</keyword>
<feature type="region of interest" description="Disordered" evidence="7">
    <location>
        <begin position="571"/>
        <end position="628"/>
    </location>
</feature>
<reference evidence="10" key="1">
    <citation type="submission" date="2025-08" db="UniProtKB">
        <authorList>
            <consortium name="RefSeq"/>
        </authorList>
    </citation>
    <scope>IDENTIFICATION</scope>
</reference>
<dbReference type="Proteomes" id="UP000694846">
    <property type="component" value="Unplaced"/>
</dbReference>
<evidence type="ECO:0000256" key="5">
    <source>
        <dbReference type="ARBA" id="ARBA00023163"/>
    </source>
</evidence>
<proteinExistence type="inferred from homology"/>
<comment type="similarity">
    <text evidence="2">Belongs to the SAP130 family.</text>
</comment>
<dbReference type="Pfam" id="PF16014">
    <property type="entry name" value="SAP130_C"/>
    <property type="match status" value="1"/>
</dbReference>
<dbReference type="OrthoDB" id="10048604at2759"/>
<evidence type="ECO:0000256" key="2">
    <source>
        <dbReference type="ARBA" id="ARBA00007859"/>
    </source>
</evidence>
<dbReference type="PANTHER" id="PTHR13497:SF3">
    <property type="entry name" value="HISTONE DEACETYLASE COMPLEX SUBUNIT SAP130"/>
    <property type="match status" value="1"/>
</dbReference>
<dbReference type="GeneID" id="112688951"/>
<evidence type="ECO:0000256" key="7">
    <source>
        <dbReference type="SAM" id="MobiDB-lite"/>
    </source>
</evidence>
<name>A0A8B8G5I7_9HEMI</name>